<dbReference type="AlphaFoldDB" id="V8NJ99"/>
<evidence type="ECO:0000256" key="1">
    <source>
        <dbReference type="SAM" id="MobiDB-lite"/>
    </source>
</evidence>
<proteinExistence type="predicted"/>
<reference evidence="2 3" key="1">
    <citation type="journal article" date="2013" name="Proc. Natl. Acad. Sci. U.S.A.">
        <title>The king cobra genome reveals dynamic gene evolution and adaptation in the snake venom system.</title>
        <authorList>
            <person name="Vonk F.J."/>
            <person name="Casewell N.R."/>
            <person name="Henkel C.V."/>
            <person name="Heimberg A.M."/>
            <person name="Jansen H.J."/>
            <person name="McCleary R.J."/>
            <person name="Kerkkamp H.M."/>
            <person name="Vos R.A."/>
            <person name="Guerreiro I."/>
            <person name="Calvete J.J."/>
            <person name="Wuster W."/>
            <person name="Woods A.E."/>
            <person name="Logan J.M."/>
            <person name="Harrison R.A."/>
            <person name="Castoe T.A."/>
            <person name="de Koning A.P."/>
            <person name="Pollock D.D."/>
            <person name="Yandell M."/>
            <person name="Calderon D."/>
            <person name="Renjifo C."/>
            <person name="Currier R.B."/>
            <person name="Salgado D."/>
            <person name="Pla D."/>
            <person name="Sanz L."/>
            <person name="Hyder A.S."/>
            <person name="Ribeiro J.M."/>
            <person name="Arntzen J.W."/>
            <person name="van den Thillart G.E."/>
            <person name="Boetzer M."/>
            <person name="Pirovano W."/>
            <person name="Dirks R.P."/>
            <person name="Spaink H.P."/>
            <person name="Duboule D."/>
            <person name="McGlinn E."/>
            <person name="Kini R.M."/>
            <person name="Richardson M.K."/>
        </authorList>
    </citation>
    <scope>NUCLEOTIDE SEQUENCE</scope>
    <source>
        <tissue evidence="2">Blood</tissue>
    </source>
</reference>
<name>V8NJ99_OPHHA</name>
<sequence length="161" mass="18788">MKTQLSGEVDNAGKRWKGRKEEKNQQTGTESTPWEELRLITVRNRRLCYPLDSTVAIKFKMLLDNKQARYKRKILHKRGRLLISIVVLEESLFPRLNPSQAELRRRFVSSQQKPSWLESQRGLLLCSDAPAWKYLSGNIHLEDPTLVFPCHQEVLQVSSWS</sequence>
<feature type="region of interest" description="Disordered" evidence="1">
    <location>
        <begin position="1"/>
        <end position="30"/>
    </location>
</feature>
<comment type="caution">
    <text evidence="2">The sequence shown here is derived from an EMBL/GenBank/DDBJ whole genome shotgun (WGS) entry which is preliminary data.</text>
</comment>
<organism evidence="2 3">
    <name type="scientific">Ophiophagus hannah</name>
    <name type="common">King cobra</name>
    <name type="synonym">Naja hannah</name>
    <dbReference type="NCBI Taxonomy" id="8665"/>
    <lineage>
        <taxon>Eukaryota</taxon>
        <taxon>Metazoa</taxon>
        <taxon>Chordata</taxon>
        <taxon>Craniata</taxon>
        <taxon>Vertebrata</taxon>
        <taxon>Euteleostomi</taxon>
        <taxon>Lepidosauria</taxon>
        <taxon>Squamata</taxon>
        <taxon>Bifurcata</taxon>
        <taxon>Unidentata</taxon>
        <taxon>Episquamata</taxon>
        <taxon>Toxicofera</taxon>
        <taxon>Serpentes</taxon>
        <taxon>Colubroidea</taxon>
        <taxon>Elapidae</taxon>
        <taxon>Elapinae</taxon>
        <taxon>Ophiophagus</taxon>
    </lineage>
</organism>
<gene>
    <name evidence="2" type="ORF">L345_11885</name>
</gene>
<feature type="non-terminal residue" evidence="2">
    <location>
        <position position="1"/>
    </location>
</feature>
<evidence type="ECO:0000313" key="2">
    <source>
        <dbReference type="EMBL" id="ETE62359.1"/>
    </source>
</evidence>
<dbReference type="EMBL" id="AZIM01003306">
    <property type="protein sequence ID" value="ETE62359.1"/>
    <property type="molecule type" value="Genomic_DNA"/>
</dbReference>
<accession>V8NJ99</accession>
<protein>
    <submittedName>
        <fullName evidence="2">Uncharacterized protein</fullName>
    </submittedName>
</protein>
<evidence type="ECO:0000313" key="3">
    <source>
        <dbReference type="Proteomes" id="UP000018936"/>
    </source>
</evidence>
<keyword evidence="3" id="KW-1185">Reference proteome</keyword>
<dbReference type="Proteomes" id="UP000018936">
    <property type="component" value="Unassembled WGS sequence"/>
</dbReference>